<keyword evidence="5 6" id="KW-0472">Membrane</keyword>
<dbReference type="Proteomes" id="UP000094426">
    <property type="component" value="Unassembled WGS sequence"/>
</dbReference>
<proteinExistence type="predicted"/>
<dbReference type="AlphaFoldDB" id="A0A1E2SLN5"/>
<evidence type="ECO:0000256" key="4">
    <source>
        <dbReference type="ARBA" id="ARBA00022989"/>
    </source>
</evidence>
<name>A0A1E2SLN5_LEIXY</name>
<evidence type="ECO:0000313" key="8">
    <source>
        <dbReference type="Proteomes" id="UP000094426"/>
    </source>
</evidence>
<keyword evidence="3 6" id="KW-0812">Transmembrane</keyword>
<feature type="transmembrane region" description="Helical" evidence="6">
    <location>
        <begin position="12"/>
        <end position="34"/>
    </location>
</feature>
<evidence type="ECO:0000256" key="3">
    <source>
        <dbReference type="ARBA" id="ARBA00022692"/>
    </source>
</evidence>
<organism evidence="7 8">
    <name type="scientific">Leifsonia xyli subsp. xyli</name>
    <dbReference type="NCBI Taxonomy" id="59736"/>
    <lineage>
        <taxon>Bacteria</taxon>
        <taxon>Bacillati</taxon>
        <taxon>Actinomycetota</taxon>
        <taxon>Actinomycetes</taxon>
        <taxon>Micrococcales</taxon>
        <taxon>Microbacteriaceae</taxon>
        <taxon>Leifsonia</taxon>
    </lineage>
</organism>
<comment type="caution">
    <text evidence="7">The sequence shown here is derived from an EMBL/GenBank/DDBJ whole genome shotgun (WGS) entry which is preliminary data.</text>
</comment>
<sequence length="340" mass="36297">MALPASIRATTRIPFLQIVKTAVAMLIAWIIARLLLPDELPVFAAIAALLVVQPSVNQSLGRAIERSLGVIVGVMVAFVIVIAFGTNSWIVLLAVVASLLLAWSLKLTPGSANQVPISAMLVLSLGATNADYAWARIVETILGAAIGVIVNITVVPPVQTGPARAAVLGLGNEIAATLDRLAMALTSPQTPGERNALLIEARLLRPMEKKAEAALTAAEESLTLNPRQTKHRRVLTHDEALFGRLKPLIARSLGMTRAFHDHYDDSLLTEPTMTAIAEELRRAAHDLRLLARDPDAATAGIPVLTAPLVIKTPDPEHWVLLGSLMADLGRIRSEITGDDS</sequence>
<feature type="transmembrane region" description="Helical" evidence="6">
    <location>
        <begin position="40"/>
        <end position="56"/>
    </location>
</feature>
<evidence type="ECO:0000256" key="2">
    <source>
        <dbReference type="ARBA" id="ARBA00022475"/>
    </source>
</evidence>
<dbReference type="Pfam" id="PF06081">
    <property type="entry name" value="ArAE_1"/>
    <property type="match status" value="1"/>
</dbReference>
<keyword evidence="4 6" id="KW-1133">Transmembrane helix</keyword>
<dbReference type="EMBL" id="LNZG01000007">
    <property type="protein sequence ID" value="ODA90766.1"/>
    <property type="molecule type" value="Genomic_DNA"/>
</dbReference>
<protein>
    <recommendedName>
        <fullName evidence="9">FUSC family protein</fullName>
    </recommendedName>
</protein>
<evidence type="ECO:0008006" key="9">
    <source>
        <dbReference type="Google" id="ProtNLM"/>
    </source>
</evidence>
<gene>
    <name evidence="7" type="ORF">ATY41_08830</name>
</gene>
<evidence type="ECO:0000256" key="6">
    <source>
        <dbReference type="SAM" id="Phobius"/>
    </source>
</evidence>
<evidence type="ECO:0000256" key="5">
    <source>
        <dbReference type="ARBA" id="ARBA00023136"/>
    </source>
</evidence>
<dbReference type="InterPro" id="IPR010343">
    <property type="entry name" value="ArAE_1"/>
</dbReference>
<keyword evidence="2" id="KW-1003">Cell membrane</keyword>
<reference evidence="7 8" key="1">
    <citation type="submission" date="2015-11" db="EMBL/GenBank/DDBJ databases">
        <authorList>
            <person name="Zhang Y."/>
            <person name="Guo Z."/>
        </authorList>
    </citation>
    <scope>NUCLEOTIDE SEQUENCE [LARGE SCALE GENOMIC DNA]</scope>
    <source>
        <strain evidence="8">gdw1</strain>
    </source>
</reference>
<comment type="subcellular location">
    <subcellularLocation>
        <location evidence="1">Cell membrane</location>
        <topology evidence="1">Multi-pass membrane protein</topology>
    </subcellularLocation>
</comment>
<dbReference type="GO" id="GO:0005886">
    <property type="term" value="C:plasma membrane"/>
    <property type="evidence" value="ECO:0007669"/>
    <property type="project" value="UniProtKB-SubCell"/>
</dbReference>
<feature type="transmembrane region" description="Helical" evidence="6">
    <location>
        <begin position="68"/>
        <end position="84"/>
    </location>
</feature>
<evidence type="ECO:0000313" key="7">
    <source>
        <dbReference type="EMBL" id="ODA90766.1"/>
    </source>
</evidence>
<accession>A0A1E2SLN5</accession>
<evidence type="ECO:0000256" key="1">
    <source>
        <dbReference type="ARBA" id="ARBA00004651"/>
    </source>
</evidence>